<dbReference type="AlphaFoldDB" id="A0A421AWS4"/>
<accession>A0A421AWS4</accession>
<comment type="caution">
    <text evidence="1">The sequence shown here is derived from an EMBL/GenBank/DDBJ whole genome shotgun (WGS) entry which is preliminary data.</text>
</comment>
<reference evidence="1 2" key="1">
    <citation type="submission" date="2018-10" db="EMBL/GenBank/DDBJ databases">
        <title>Genomic Encyclopedia of Archaeal and Bacterial Type Strains, Phase II (KMG-II): from individual species to whole genera.</title>
        <authorList>
            <person name="Goeker M."/>
        </authorList>
    </citation>
    <scope>NUCLEOTIDE SEQUENCE [LARGE SCALE GENOMIC DNA]</scope>
    <source>
        <strain evidence="1 2">DSM 45657</strain>
    </source>
</reference>
<evidence type="ECO:0000313" key="1">
    <source>
        <dbReference type="EMBL" id="RLK54177.1"/>
    </source>
</evidence>
<organism evidence="1 2">
    <name type="scientific">Actinokineospora cianjurensis</name>
    <dbReference type="NCBI Taxonomy" id="585224"/>
    <lineage>
        <taxon>Bacteria</taxon>
        <taxon>Bacillati</taxon>
        <taxon>Actinomycetota</taxon>
        <taxon>Actinomycetes</taxon>
        <taxon>Pseudonocardiales</taxon>
        <taxon>Pseudonocardiaceae</taxon>
        <taxon>Actinokineospora</taxon>
    </lineage>
</organism>
<gene>
    <name evidence="1" type="ORF">CLV68_6180</name>
</gene>
<name>A0A421AWS4_9PSEU</name>
<proteinExistence type="predicted"/>
<protein>
    <submittedName>
        <fullName evidence="1">Uncharacterized protein</fullName>
    </submittedName>
</protein>
<evidence type="ECO:0000313" key="2">
    <source>
        <dbReference type="Proteomes" id="UP000282454"/>
    </source>
</evidence>
<sequence length="33" mass="3677">MVFARVATVLLAVVAMMIGDSRASTQWMTYLPF</sequence>
<dbReference type="Proteomes" id="UP000282454">
    <property type="component" value="Unassembled WGS sequence"/>
</dbReference>
<dbReference type="EMBL" id="RCDD01000008">
    <property type="protein sequence ID" value="RLK54177.1"/>
    <property type="molecule type" value="Genomic_DNA"/>
</dbReference>
<keyword evidence="2" id="KW-1185">Reference proteome</keyword>